<comment type="caution">
    <text evidence="2">The sequence shown here is derived from an EMBL/GenBank/DDBJ whole genome shotgun (WGS) entry which is preliminary data.</text>
</comment>
<dbReference type="EMBL" id="BGZK01000119">
    <property type="protein sequence ID" value="GBP20466.1"/>
    <property type="molecule type" value="Genomic_DNA"/>
</dbReference>
<gene>
    <name evidence="2" type="ORF">EVAR_78841_1</name>
</gene>
<dbReference type="Proteomes" id="UP000299102">
    <property type="component" value="Unassembled WGS sequence"/>
</dbReference>
<feature type="non-terminal residue" evidence="2">
    <location>
        <position position="1"/>
    </location>
</feature>
<evidence type="ECO:0000256" key="1">
    <source>
        <dbReference type="SAM" id="MobiDB-lite"/>
    </source>
</evidence>
<sequence length="123" mass="14076">QKHRRHLGFSNNISKYRKSEENEMTDSMDMDTKPPGTSGTGRQSCLSSNDLAMILDSSSDDETEKHQQLTALTSASHPHPHPRDVSLKIQHPHPHPRMWEKVDPQHLCSRQEFLYRVVLVAPI</sequence>
<reference evidence="2 3" key="1">
    <citation type="journal article" date="2019" name="Commun. Biol.">
        <title>The bagworm genome reveals a unique fibroin gene that provides high tensile strength.</title>
        <authorList>
            <person name="Kono N."/>
            <person name="Nakamura H."/>
            <person name="Ohtoshi R."/>
            <person name="Tomita M."/>
            <person name="Numata K."/>
            <person name="Arakawa K."/>
        </authorList>
    </citation>
    <scope>NUCLEOTIDE SEQUENCE [LARGE SCALE GENOMIC DNA]</scope>
</reference>
<keyword evidence="3" id="KW-1185">Reference proteome</keyword>
<proteinExistence type="predicted"/>
<dbReference type="AlphaFoldDB" id="A0A4C1U3R2"/>
<protein>
    <submittedName>
        <fullName evidence="2">Uncharacterized protein</fullName>
    </submittedName>
</protein>
<feature type="compositionally biased region" description="Polar residues" evidence="1">
    <location>
        <begin position="35"/>
        <end position="50"/>
    </location>
</feature>
<evidence type="ECO:0000313" key="2">
    <source>
        <dbReference type="EMBL" id="GBP20466.1"/>
    </source>
</evidence>
<name>A0A4C1U3R2_EUMVA</name>
<accession>A0A4C1U3R2</accession>
<organism evidence="2 3">
    <name type="scientific">Eumeta variegata</name>
    <name type="common">Bagworm moth</name>
    <name type="synonym">Eumeta japonica</name>
    <dbReference type="NCBI Taxonomy" id="151549"/>
    <lineage>
        <taxon>Eukaryota</taxon>
        <taxon>Metazoa</taxon>
        <taxon>Ecdysozoa</taxon>
        <taxon>Arthropoda</taxon>
        <taxon>Hexapoda</taxon>
        <taxon>Insecta</taxon>
        <taxon>Pterygota</taxon>
        <taxon>Neoptera</taxon>
        <taxon>Endopterygota</taxon>
        <taxon>Lepidoptera</taxon>
        <taxon>Glossata</taxon>
        <taxon>Ditrysia</taxon>
        <taxon>Tineoidea</taxon>
        <taxon>Psychidae</taxon>
        <taxon>Oiketicinae</taxon>
        <taxon>Eumeta</taxon>
    </lineage>
</organism>
<feature type="region of interest" description="Disordered" evidence="1">
    <location>
        <begin position="1"/>
        <end position="98"/>
    </location>
</feature>
<evidence type="ECO:0000313" key="3">
    <source>
        <dbReference type="Proteomes" id="UP000299102"/>
    </source>
</evidence>